<dbReference type="Proteomes" id="UP000332487">
    <property type="component" value="Unassembled WGS sequence"/>
</dbReference>
<dbReference type="AlphaFoldDB" id="C7DGU1"/>
<evidence type="ECO:0000313" key="1">
    <source>
        <dbReference type="EMBL" id="EET90262.1"/>
    </source>
</evidence>
<organism evidence="1 2">
    <name type="scientific">Candidatus Micrarchaeum acidiphilum ARMAN-2</name>
    <dbReference type="NCBI Taxonomy" id="425595"/>
    <lineage>
        <taxon>Archaea</taxon>
        <taxon>Candidatus Micrarchaeota</taxon>
        <taxon>Candidatus Micrarchaeia</taxon>
        <taxon>Candidatus Micrarchaeales</taxon>
        <taxon>Candidatus Micrarchaeaceae</taxon>
        <taxon>Candidatus Micrarchaeum</taxon>
    </lineage>
</organism>
<reference evidence="1 2" key="2">
    <citation type="journal article" date="2010" name="Proc. Natl. Acad. Sci. U.S.A.">
        <title>Enigmatic, ultrasmall, uncultivated Archaea.</title>
        <authorList>
            <person name="Baker B.J."/>
            <person name="Comolli L.R."/>
            <person name="Dick G.J."/>
            <person name="Hauser L.J."/>
            <person name="Hyatt D."/>
            <person name="Dill B.D."/>
            <person name="Land M.L."/>
            <person name="Verberkmoes N.C."/>
            <person name="Hettich R.L."/>
            <person name="Banfield J.F."/>
        </authorList>
    </citation>
    <scope>NUCLEOTIDE SEQUENCE [LARGE SCALE GENOMIC DNA]</scope>
    <source>
        <strain evidence="1">ARMAN-2</strain>
    </source>
</reference>
<reference evidence="1 2" key="1">
    <citation type="journal article" date="2009" name="Genome Biol.">
        <title>Community-wide analysis of microbial genome sequence signatures.</title>
        <authorList>
            <person name="Dick G.J."/>
            <person name="Andersson A.F."/>
            <person name="Baker B.J."/>
            <person name="Simmons S.L."/>
            <person name="Thomas B.C."/>
            <person name="Yelton A.P."/>
            <person name="Banfield J.F."/>
        </authorList>
    </citation>
    <scope>NUCLEOTIDE SEQUENCE [LARGE SCALE GENOMIC DNA]</scope>
    <source>
        <strain evidence="1">ARMAN-2</strain>
    </source>
</reference>
<proteinExistence type="predicted"/>
<dbReference type="EMBL" id="GG697239">
    <property type="protein sequence ID" value="EET90262.1"/>
    <property type="molecule type" value="Genomic_DNA"/>
</dbReference>
<protein>
    <submittedName>
        <fullName evidence="1">Uncharacterized protein</fullName>
    </submittedName>
</protein>
<evidence type="ECO:0000313" key="2">
    <source>
        <dbReference type="Proteomes" id="UP000332487"/>
    </source>
</evidence>
<gene>
    <name evidence="1" type="ORF">UNLARM2_0291</name>
</gene>
<keyword evidence="2" id="KW-1185">Reference proteome</keyword>
<sequence>MITGFTISKVEGKIEDAESLAKQRFPRLNINLDNVSAKGEKVNVEYTFVADYYDSEGASAKNIGKITLSGFIEISESKNAIDGIIKKWNDSHTLPVKLAEEVINGLNFRCSATGTLVAYSLGLIPPLVISATKIEEPKGGATTSG</sequence>
<accession>C7DGU1</accession>
<name>C7DGU1_MICA2</name>